<dbReference type="SUPFAM" id="SSF54768">
    <property type="entry name" value="dsRNA-binding domain-like"/>
    <property type="match status" value="1"/>
</dbReference>
<proteinExistence type="inferred from homology"/>
<evidence type="ECO:0000256" key="2">
    <source>
        <dbReference type="ARBA" id="ARBA00022763"/>
    </source>
</evidence>
<dbReference type="Proteomes" id="UP000682416">
    <property type="component" value="Chromosome"/>
</dbReference>
<dbReference type="InterPro" id="IPR042525">
    <property type="entry name" value="Rad52_Rad59_Rad22_sf"/>
</dbReference>
<protein>
    <submittedName>
        <fullName evidence="5">Uncharacterized protein</fullName>
    </submittedName>
</protein>
<dbReference type="EMBL" id="CP074402">
    <property type="protein sequence ID" value="QVJ00398.1"/>
    <property type="molecule type" value="Genomic_DNA"/>
</dbReference>
<keyword evidence="2" id="KW-0227">DNA damage</keyword>
<name>A0A975L7L4_9ACTN</name>
<feature type="compositionally biased region" description="Pro residues" evidence="4">
    <location>
        <begin position="218"/>
        <end position="234"/>
    </location>
</feature>
<dbReference type="InterPro" id="IPR041247">
    <property type="entry name" value="Rad52_fam"/>
</dbReference>
<reference evidence="5" key="1">
    <citation type="submission" date="2021-05" db="EMBL/GenBank/DDBJ databases">
        <authorList>
            <person name="Kaiqin L."/>
            <person name="Jian G."/>
        </authorList>
    </citation>
    <scope>NUCLEOTIDE SEQUENCE</scope>
    <source>
        <strain evidence="5">HDS5</strain>
    </source>
</reference>
<sequence length="477" mass="51837">MERNTRPLTLAIPEANPDTFAEVATRLHDRAGTIDLTDQQISYLLGELRQDRVRVHQGNSYLEGWDVRRTLTRIFGFGGWELTTTELKCIREHSVPSGTDGKKFRWWATYRAQVRLAVYTRDGRKIAHFEDGSAGESSNQPSHGDCHDMAMKTALTGALKRCAVNLGDQLGLSLYRNGGTDPVVLGGLPYIKDESPEVAEGPGVAEEQTDMSEVGGPQPEPEPEPAPAPPPAPAETPAAPAPDENPEEWAEKFAAALPGADLGKLAAMQNDLSNRLKAKWVPVPVARKLMTDLNRRRGEAKKAAGVPVTPRDLRLALILAKVVGKQIKQADDLHRRELVEDEEGTDPDDAMTLGERRAVHVRGADGSRVLVGHVRVDSAPVTARVVDEEAFTEWVSTVAPDEVVVSVRVRDSFTNSVLTQLKRDGKAVDPSTGELVDVPGTELELGDPKVVAYPEKNALEVLSEAFGRGRCLSGRGS</sequence>
<dbReference type="AlphaFoldDB" id="A0A975L7L4"/>
<evidence type="ECO:0000256" key="1">
    <source>
        <dbReference type="ARBA" id="ARBA00006638"/>
    </source>
</evidence>
<evidence type="ECO:0000313" key="5">
    <source>
        <dbReference type="EMBL" id="QVJ00398.1"/>
    </source>
</evidence>
<comment type="similarity">
    <text evidence="1">Belongs to the RAD52 family.</text>
</comment>
<keyword evidence="3" id="KW-0234">DNA repair</keyword>
<dbReference type="Gene3D" id="3.30.390.80">
    <property type="entry name" value="DNA repair protein Rad52/59/22"/>
    <property type="match status" value="1"/>
</dbReference>
<evidence type="ECO:0000256" key="3">
    <source>
        <dbReference type="ARBA" id="ARBA00023204"/>
    </source>
</evidence>
<evidence type="ECO:0000313" key="6">
    <source>
        <dbReference type="Proteomes" id="UP000682416"/>
    </source>
</evidence>
<dbReference type="Pfam" id="PF04098">
    <property type="entry name" value="Rad52_Rad22"/>
    <property type="match status" value="1"/>
</dbReference>
<keyword evidence="6" id="KW-1185">Reference proteome</keyword>
<gene>
    <name evidence="5" type="ORF">KGD82_16695</name>
</gene>
<evidence type="ECO:0000256" key="4">
    <source>
        <dbReference type="SAM" id="MobiDB-lite"/>
    </source>
</evidence>
<dbReference type="GO" id="GO:0006302">
    <property type="term" value="P:double-strand break repair"/>
    <property type="evidence" value="ECO:0007669"/>
    <property type="project" value="UniProtKB-ARBA"/>
</dbReference>
<accession>A0A975L7L4</accession>
<dbReference type="KEGG" id="nec:KGD82_16695"/>
<feature type="region of interest" description="Disordered" evidence="4">
    <location>
        <begin position="194"/>
        <end position="247"/>
    </location>
</feature>
<organism evidence="5 6">
    <name type="scientific">Nocardiopsis eucommiae</name>
    <dbReference type="NCBI Taxonomy" id="2831970"/>
    <lineage>
        <taxon>Bacteria</taxon>
        <taxon>Bacillati</taxon>
        <taxon>Actinomycetota</taxon>
        <taxon>Actinomycetes</taxon>
        <taxon>Streptosporangiales</taxon>
        <taxon>Nocardiopsidaceae</taxon>
        <taxon>Nocardiopsis</taxon>
    </lineage>
</organism>
<dbReference type="GO" id="GO:0006310">
    <property type="term" value="P:DNA recombination"/>
    <property type="evidence" value="ECO:0007669"/>
    <property type="project" value="UniProtKB-ARBA"/>
</dbReference>